<feature type="signal peptide" evidence="2">
    <location>
        <begin position="1"/>
        <end position="25"/>
    </location>
</feature>
<gene>
    <name evidence="4" type="ORF">RM697_05875</name>
</gene>
<dbReference type="RefSeq" id="WP_311426932.1">
    <property type="nucleotide sequence ID" value="NZ_JAVRIA010000002.1"/>
</dbReference>
<dbReference type="InterPro" id="IPR026444">
    <property type="entry name" value="Secre_tail"/>
</dbReference>
<comment type="caution">
    <text evidence="4">The sequence shown here is derived from an EMBL/GenBank/DDBJ whole genome shotgun (WGS) entry which is preliminary data.</text>
</comment>
<keyword evidence="1 2" id="KW-0732">Signal</keyword>
<dbReference type="Gene3D" id="2.60.40.3080">
    <property type="match status" value="1"/>
</dbReference>
<dbReference type="EMBL" id="JAVRIA010000002">
    <property type="protein sequence ID" value="MDT0558163.1"/>
    <property type="molecule type" value="Genomic_DNA"/>
</dbReference>
<protein>
    <submittedName>
        <fullName evidence="4">T9SS type A sorting domain-containing protein</fullName>
    </submittedName>
</protein>
<proteinExistence type="predicted"/>
<evidence type="ECO:0000313" key="4">
    <source>
        <dbReference type="EMBL" id="MDT0558163.1"/>
    </source>
</evidence>
<evidence type="ECO:0000313" key="5">
    <source>
        <dbReference type="Proteomes" id="UP001259492"/>
    </source>
</evidence>
<dbReference type="Proteomes" id="UP001259492">
    <property type="component" value="Unassembled WGS sequence"/>
</dbReference>
<dbReference type="NCBIfam" id="TIGR04183">
    <property type="entry name" value="Por_Secre_tail"/>
    <property type="match status" value="1"/>
</dbReference>
<organism evidence="4 5">
    <name type="scientific">Microcosmobacter mediterraneus</name>
    <dbReference type="NCBI Taxonomy" id="3075607"/>
    <lineage>
        <taxon>Bacteria</taxon>
        <taxon>Pseudomonadati</taxon>
        <taxon>Bacteroidota</taxon>
        <taxon>Flavobacteriia</taxon>
        <taxon>Flavobacteriales</taxon>
        <taxon>Flavobacteriaceae</taxon>
        <taxon>Microcosmobacter</taxon>
    </lineage>
</organism>
<dbReference type="Pfam" id="PF18962">
    <property type="entry name" value="Por_Secre_tail"/>
    <property type="match status" value="1"/>
</dbReference>
<feature type="domain" description="Secretion system C-terminal sorting" evidence="3">
    <location>
        <begin position="178"/>
        <end position="248"/>
    </location>
</feature>
<evidence type="ECO:0000259" key="3">
    <source>
        <dbReference type="Pfam" id="PF18962"/>
    </source>
</evidence>
<name>A0ABU2YM68_9FLAO</name>
<reference evidence="4 5" key="1">
    <citation type="submission" date="2023-09" db="EMBL/GenBank/DDBJ databases">
        <authorList>
            <person name="Rey-Velasco X."/>
        </authorList>
    </citation>
    <scope>NUCLEOTIDE SEQUENCE [LARGE SCALE GENOMIC DNA]</scope>
    <source>
        <strain evidence="4 5">W332</strain>
    </source>
</reference>
<sequence>MKNNYTLKMLMTCLMFSVVCTLLNAQVRIVKVDPATNSVTLKNFGSQQPVDNYWFCAQISYGRIGLMTVTEGDLDLSNGEEVTVTSSVNLAAASDLGLFNSSSFGSDTAMQDFLQWNGSFPFPAGREDVAVTKGIWSAGDNVQVTPPYEYIGNGAQNGSAFWETLLGVNDFEISAFNVYPNPATSNLTLEFSQGLSDATIEVFNLLGKRVYNSVVDSESRDLDISDWSAGVYIIKISSGESSQVKRFVKQ</sequence>
<keyword evidence="5" id="KW-1185">Reference proteome</keyword>
<evidence type="ECO:0000256" key="2">
    <source>
        <dbReference type="SAM" id="SignalP"/>
    </source>
</evidence>
<feature type="chain" id="PRO_5045646536" evidence="2">
    <location>
        <begin position="26"/>
        <end position="250"/>
    </location>
</feature>
<evidence type="ECO:0000256" key="1">
    <source>
        <dbReference type="ARBA" id="ARBA00022729"/>
    </source>
</evidence>
<accession>A0ABU2YM68</accession>